<keyword evidence="1 4" id="KW-0489">Methyltransferase</keyword>
<dbReference type="CDD" id="cd02440">
    <property type="entry name" value="AdoMet_MTases"/>
    <property type="match status" value="1"/>
</dbReference>
<evidence type="ECO:0000313" key="5">
    <source>
        <dbReference type="Proteomes" id="UP001596152"/>
    </source>
</evidence>
<evidence type="ECO:0000313" key="4">
    <source>
        <dbReference type="EMBL" id="MFC5344035.1"/>
    </source>
</evidence>
<dbReference type="InterPro" id="IPR029063">
    <property type="entry name" value="SAM-dependent_MTases_sf"/>
</dbReference>
<name>A0ABW0FQM2_9CAUL</name>
<dbReference type="PANTHER" id="PTHR43861">
    <property type="entry name" value="TRANS-ACONITATE 2-METHYLTRANSFERASE-RELATED"/>
    <property type="match status" value="1"/>
</dbReference>
<accession>A0ABW0FQM2</accession>
<feature type="domain" description="Methyltransferase" evidence="3">
    <location>
        <begin position="67"/>
        <end position="151"/>
    </location>
</feature>
<gene>
    <name evidence="4" type="ORF">ACFPIE_08930</name>
</gene>
<organism evidence="4 5">
    <name type="scientific">Brevundimonas staleyi</name>
    <dbReference type="NCBI Taxonomy" id="74326"/>
    <lineage>
        <taxon>Bacteria</taxon>
        <taxon>Pseudomonadati</taxon>
        <taxon>Pseudomonadota</taxon>
        <taxon>Alphaproteobacteria</taxon>
        <taxon>Caulobacterales</taxon>
        <taxon>Caulobacteraceae</taxon>
        <taxon>Brevundimonas</taxon>
    </lineage>
</organism>
<evidence type="ECO:0000256" key="2">
    <source>
        <dbReference type="ARBA" id="ARBA00022679"/>
    </source>
</evidence>
<comment type="caution">
    <text evidence="4">The sequence shown here is derived from an EMBL/GenBank/DDBJ whole genome shotgun (WGS) entry which is preliminary data.</text>
</comment>
<dbReference type="Pfam" id="PF13649">
    <property type="entry name" value="Methyltransf_25"/>
    <property type="match status" value="1"/>
</dbReference>
<protein>
    <submittedName>
        <fullName evidence="4">Class I SAM-dependent methyltransferase</fullName>
        <ecNumber evidence="4">2.1.1.222</ecNumber>
        <ecNumber evidence="4">2.1.1.64</ecNumber>
    </submittedName>
</protein>
<sequence length="221" mass="24190">MRDTDADWRLWGEADPYFGVLAHDRYRRANLTDDALSEFWASGVKDAAEFAGVLERFFGDFPKASALDFGCGVGRLSRGMARLCDQVTGLDVSPGMLAEAAVGAPANTTFVHALDEGQTFDWINSIIVFQHIPPERGYEILDGLLQRVNFGGAISLHFTVAGPEGSADGPVGAMMMFAYDLSRIARMLAARDIRLTLMQHTDHGGYEGVIVYGRRRRLTAA</sequence>
<proteinExistence type="predicted"/>
<keyword evidence="5" id="KW-1185">Reference proteome</keyword>
<dbReference type="GO" id="GO:0032259">
    <property type="term" value="P:methylation"/>
    <property type="evidence" value="ECO:0007669"/>
    <property type="project" value="UniProtKB-KW"/>
</dbReference>
<dbReference type="Proteomes" id="UP001596152">
    <property type="component" value="Unassembled WGS sequence"/>
</dbReference>
<dbReference type="Gene3D" id="3.40.50.150">
    <property type="entry name" value="Vaccinia Virus protein VP39"/>
    <property type="match status" value="1"/>
</dbReference>
<dbReference type="GO" id="GO:0102208">
    <property type="term" value="F:2-polyprenyl-6-hydroxyphenol methylase activity"/>
    <property type="evidence" value="ECO:0007669"/>
    <property type="project" value="UniProtKB-EC"/>
</dbReference>
<keyword evidence="2 4" id="KW-0808">Transferase</keyword>
<dbReference type="InterPro" id="IPR041698">
    <property type="entry name" value="Methyltransf_25"/>
</dbReference>
<dbReference type="EMBL" id="JBHSLF010000018">
    <property type="protein sequence ID" value="MFC5344035.1"/>
    <property type="molecule type" value="Genomic_DNA"/>
</dbReference>
<dbReference type="SUPFAM" id="SSF53335">
    <property type="entry name" value="S-adenosyl-L-methionine-dependent methyltransferases"/>
    <property type="match status" value="1"/>
</dbReference>
<reference evidence="5" key="1">
    <citation type="journal article" date="2019" name="Int. J. Syst. Evol. Microbiol.">
        <title>The Global Catalogue of Microorganisms (GCM) 10K type strain sequencing project: providing services to taxonomists for standard genome sequencing and annotation.</title>
        <authorList>
            <consortium name="The Broad Institute Genomics Platform"/>
            <consortium name="The Broad Institute Genome Sequencing Center for Infectious Disease"/>
            <person name="Wu L."/>
            <person name="Ma J."/>
        </authorList>
    </citation>
    <scope>NUCLEOTIDE SEQUENCE [LARGE SCALE GENOMIC DNA]</scope>
    <source>
        <strain evidence="5">JCM 12125</strain>
    </source>
</reference>
<dbReference type="GO" id="GO:0061542">
    <property type="term" value="F:3-demethylubiquinol 3-O-methyltransferase activity"/>
    <property type="evidence" value="ECO:0007669"/>
    <property type="project" value="UniProtKB-EC"/>
</dbReference>
<evidence type="ECO:0000259" key="3">
    <source>
        <dbReference type="Pfam" id="PF13649"/>
    </source>
</evidence>
<dbReference type="EC" id="2.1.1.222" evidence="4"/>
<dbReference type="RefSeq" id="WP_374037417.1">
    <property type="nucleotide sequence ID" value="NZ_CP169082.1"/>
</dbReference>
<evidence type="ECO:0000256" key="1">
    <source>
        <dbReference type="ARBA" id="ARBA00022603"/>
    </source>
</evidence>
<dbReference type="EC" id="2.1.1.64" evidence="4"/>
<dbReference type="PANTHER" id="PTHR43861:SF1">
    <property type="entry name" value="TRANS-ACONITATE 2-METHYLTRANSFERASE"/>
    <property type="match status" value="1"/>
</dbReference>